<evidence type="ECO:0000256" key="1">
    <source>
        <dbReference type="ARBA" id="ARBA00004123"/>
    </source>
</evidence>
<keyword evidence="6" id="KW-0539">Nucleus</keyword>
<dbReference type="OrthoDB" id="1932364at2759"/>
<dbReference type="GO" id="GO:0005634">
    <property type="term" value="C:nucleus"/>
    <property type="evidence" value="ECO:0007669"/>
    <property type="project" value="UniProtKB-SubCell"/>
</dbReference>
<dbReference type="SUPFAM" id="SSF54171">
    <property type="entry name" value="DNA-binding domain"/>
    <property type="match status" value="1"/>
</dbReference>
<gene>
    <name evidence="11" type="primary">LOC120109275</name>
</gene>
<name>A0A8B9A6X5_PHODC</name>
<dbReference type="AlphaFoldDB" id="A0A8B9A6X5"/>
<dbReference type="InterPro" id="IPR051032">
    <property type="entry name" value="AP2/ERF_TF_ERF_subfamily"/>
</dbReference>
<organism evidence="10 11">
    <name type="scientific">Phoenix dactylifera</name>
    <name type="common">Date palm</name>
    <dbReference type="NCBI Taxonomy" id="42345"/>
    <lineage>
        <taxon>Eukaryota</taxon>
        <taxon>Viridiplantae</taxon>
        <taxon>Streptophyta</taxon>
        <taxon>Embryophyta</taxon>
        <taxon>Tracheophyta</taxon>
        <taxon>Spermatophyta</taxon>
        <taxon>Magnoliopsida</taxon>
        <taxon>Liliopsida</taxon>
        <taxon>Arecaceae</taxon>
        <taxon>Coryphoideae</taxon>
        <taxon>Phoeniceae</taxon>
        <taxon>Phoenix</taxon>
    </lineage>
</organism>
<evidence type="ECO:0000256" key="8">
    <source>
        <dbReference type="SAM" id="MobiDB-lite"/>
    </source>
</evidence>
<evidence type="ECO:0000256" key="3">
    <source>
        <dbReference type="ARBA" id="ARBA00023125"/>
    </source>
</evidence>
<feature type="compositionally biased region" description="Polar residues" evidence="8">
    <location>
        <begin position="1"/>
        <end position="12"/>
    </location>
</feature>
<comment type="subcellular location">
    <subcellularLocation>
        <location evidence="1">Nucleus</location>
    </subcellularLocation>
</comment>
<dbReference type="GeneID" id="120109275"/>
<evidence type="ECO:0000256" key="6">
    <source>
        <dbReference type="ARBA" id="ARBA00023242"/>
    </source>
</evidence>
<accession>A0A8B9A6X5</accession>
<comment type="similarity">
    <text evidence="7">Belongs to the AP2/ERF transcription factor family. ERF subfamily.</text>
</comment>
<dbReference type="InterPro" id="IPR036955">
    <property type="entry name" value="AP2/ERF_dom_sf"/>
</dbReference>
<dbReference type="PANTHER" id="PTHR31985">
    <property type="entry name" value="ETHYLENE-RESPONSIVE TRANSCRIPTION FACTOR ERF042-RELATED"/>
    <property type="match status" value="1"/>
</dbReference>
<evidence type="ECO:0000256" key="4">
    <source>
        <dbReference type="ARBA" id="ARBA00023159"/>
    </source>
</evidence>
<feature type="domain" description="AP2/ERF" evidence="9">
    <location>
        <begin position="49"/>
        <end position="106"/>
    </location>
</feature>
<dbReference type="PANTHER" id="PTHR31985:SF294">
    <property type="entry name" value="DEHYDRATION-RESPONSIVE ELEMENT-BINDING PROTEIN 3-LIKE"/>
    <property type="match status" value="1"/>
</dbReference>
<dbReference type="GO" id="GO:0003677">
    <property type="term" value="F:DNA binding"/>
    <property type="evidence" value="ECO:0007669"/>
    <property type="project" value="UniProtKB-KW"/>
</dbReference>
<dbReference type="CDD" id="cd00018">
    <property type="entry name" value="AP2"/>
    <property type="match status" value="1"/>
</dbReference>
<dbReference type="GO" id="GO:0003700">
    <property type="term" value="F:DNA-binding transcription factor activity"/>
    <property type="evidence" value="ECO:0007669"/>
    <property type="project" value="InterPro"/>
</dbReference>
<keyword evidence="2" id="KW-0805">Transcription regulation</keyword>
<dbReference type="Proteomes" id="UP000228380">
    <property type="component" value="Unplaced"/>
</dbReference>
<keyword evidence="5" id="KW-0804">Transcription</keyword>
<dbReference type="KEGG" id="pda:120109275"/>
<protein>
    <submittedName>
        <fullName evidence="11">Dehydration-responsive element-binding protein 3-like</fullName>
    </submittedName>
</protein>
<keyword evidence="4" id="KW-0010">Activator</keyword>
<feature type="region of interest" description="Disordered" evidence="8">
    <location>
        <begin position="1"/>
        <end position="48"/>
    </location>
</feature>
<dbReference type="InterPro" id="IPR016177">
    <property type="entry name" value="DNA-bd_dom_sf"/>
</dbReference>
<sequence>MASSVTETSCMNSMPCSWSSNYSPSPSSKKRGLTGGGGKRVRNGSKHPMYRDVRKRAWGKWVLEIREPCKKSRIWLGTFPTPEMAVRAHDVATLSVKGTAAVLNFSDLTASLPRPAALSPCDVQAAAAARAAAMDLPSAAHPTCNIRAQFEPNTFLGPYLSIGPGHLMGPTGAHC</sequence>
<feature type="compositionally biased region" description="Low complexity" evidence="8">
    <location>
        <begin position="13"/>
        <end position="27"/>
    </location>
</feature>
<reference evidence="11" key="1">
    <citation type="submission" date="2025-08" db="UniProtKB">
        <authorList>
            <consortium name="RefSeq"/>
        </authorList>
    </citation>
    <scope>IDENTIFICATION</scope>
    <source>
        <tissue evidence="11">Young leaves</tissue>
    </source>
</reference>
<dbReference type="PROSITE" id="PS51032">
    <property type="entry name" value="AP2_ERF"/>
    <property type="match status" value="1"/>
</dbReference>
<evidence type="ECO:0000256" key="5">
    <source>
        <dbReference type="ARBA" id="ARBA00023163"/>
    </source>
</evidence>
<keyword evidence="10" id="KW-1185">Reference proteome</keyword>
<evidence type="ECO:0000313" key="10">
    <source>
        <dbReference type="Proteomes" id="UP000228380"/>
    </source>
</evidence>
<dbReference type="Pfam" id="PF00847">
    <property type="entry name" value="AP2"/>
    <property type="match status" value="1"/>
</dbReference>
<evidence type="ECO:0000313" key="11">
    <source>
        <dbReference type="RefSeq" id="XP_038978964.1"/>
    </source>
</evidence>
<evidence type="ECO:0000256" key="7">
    <source>
        <dbReference type="ARBA" id="ARBA00024343"/>
    </source>
</evidence>
<dbReference type="RefSeq" id="XP_038978964.1">
    <property type="nucleotide sequence ID" value="XM_039123036.1"/>
</dbReference>
<keyword evidence="3" id="KW-0238">DNA-binding</keyword>
<dbReference type="InterPro" id="IPR001471">
    <property type="entry name" value="AP2/ERF_dom"/>
</dbReference>
<proteinExistence type="inferred from homology"/>
<dbReference type="Gene3D" id="3.30.730.10">
    <property type="entry name" value="AP2/ERF domain"/>
    <property type="match status" value="1"/>
</dbReference>
<dbReference type="PRINTS" id="PR00367">
    <property type="entry name" value="ETHRSPELEMNT"/>
</dbReference>
<evidence type="ECO:0000259" key="9">
    <source>
        <dbReference type="PROSITE" id="PS51032"/>
    </source>
</evidence>
<evidence type="ECO:0000256" key="2">
    <source>
        <dbReference type="ARBA" id="ARBA00023015"/>
    </source>
</evidence>
<dbReference type="SMART" id="SM00380">
    <property type="entry name" value="AP2"/>
    <property type="match status" value="1"/>
</dbReference>